<dbReference type="GeneID" id="25032453"/>
<evidence type="ECO:0000313" key="6">
    <source>
        <dbReference type="Proteomes" id="UP000016088"/>
    </source>
</evidence>
<sequence>MEIKMRFSKFLFSFLLGLVVACVSGTVHSDAVVYISSIDKTSDYVPSLNPSEARLIFAHTLGISQFHNLEGNPKADKLLQDLLLQENSLSSFFDPKCKMLLTVSGLNLDEPVKEINPTFYIKNTPSSNSFAALIRRFQRQLHAADGKEHRTFYTNDMGGSLSVHALFQLHPTKHEDSMLLHLYEKLFGKVSSTFFDINKKQDQVFLSEIAALNEYLEYLKMKSDSGNVADPSVGFGQIVSLEIMYHTEGASSEKYRIARENIISLLLQLKQFSSINYVLLPPSDFKARNARYQKRQLDLEAFGEEIDQAVSNNYRNSDGRCFLTEEACKKATNSCSGRGECVKYANKESCFVCQCASTVVAAGNGGNRTVQWTGDTCSKQDISMEFQFFFWFAIVGFGLLVFCIKLLFSVGQEELANVLTSTTPITKKNI</sequence>
<feature type="chain" id="PRO_5004568525" evidence="2">
    <location>
        <begin position="26"/>
        <end position="430"/>
    </location>
</feature>
<feature type="domain" description="Vacuolar sorting protein Vps3844 C-terminal" evidence="3">
    <location>
        <begin position="321"/>
        <end position="420"/>
    </location>
</feature>
<dbReference type="PANTHER" id="PTHR36853:SF1">
    <property type="entry name" value="DUF3844 DOMAIN-CONTAINING PROTEIN"/>
    <property type="match status" value="1"/>
</dbReference>
<keyword evidence="1" id="KW-1133">Transmembrane helix</keyword>
<dbReference type="GO" id="GO:0005783">
    <property type="term" value="C:endoplasmic reticulum"/>
    <property type="evidence" value="ECO:0007669"/>
    <property type="project" value="TreeGrafter"/>
</dbReference>
<dbReference type="eggNOG" id="ENOG502S64Q">
    <property type="taxonomic scope" value="Eukaryota"/>
</dbReference>
<gene>
    <name evidence="5" type="ORF">SOCG_03481</name>
</gene>
<dbReference type="InterPro" id="IPR053065">
    <property type="entry name" value="Archenteron_Induction-Rel"/>
</dbReference>
<dbReference type="OrthoDB" id="5583277at2759"/>
<dbReference type="VEuPathDB" id="FungiDB:SOCG_03481"/>
<evidence type="ECO:0000256" key="1">
    <source>
        <dbReference type="SAM" id="Phobius"/>
    </source>
</evidence>
<dbReference type="InterPro" id="IPR049205">
    <property type="entry name" value="Vps3844_N"/>
</dbReference>
<keyword evidence="6" id="KW-1185">Reference proteome</keyword>
<evidence type="ECO:0000256" key="2">
    <source>
        <dbReference type="SAM" id="SignalP"/>
    </source>
</evidence>
<keyword evidence="1" id="KW-0472">Membrane</keyword>
<proteinExistence type="predicted"/>
<dbReference type="InterPro" id="IPR024382">
    <property type="entry name" value="Vps3844_C"/>
</dbReference>
<protein>
    <submittedName>
        <fullName evidence="5">Fungal protein</fullName>
    </submittedName>
</protein>
<dbReference type="Pfam" id="PF12955">
    <property type="entry name" value="Vps3844_C"/>
    <property type="match status" value="1"/>
</dbReference>
<keyword evidence="1" id="KW-0812">Transmembrane</keyword>
<dbReference type="Pfam" id="PF21656">
    <property type="entry name" value="DUF6859"/>
    <property type="match status" value="1"/>
</dbReference>
<dbReference type="HOGENOM" id="CLU_054960_0_0_1"/>
<evidence type="ECO:0000313" key="5">
    <source>
        <dbReference type="EMBL" id="EPX74270.1"/>
    </source>
</evidence>
<dbReference type="AlphaFoldDB" id="S9R7Q7"/>
<evidence type="ECO:0000259" key="3">
    <source>
        <dbReference type="Pfam" id="PF12955"/>
    </source>
</evidence>
<dbReference type="RefSeq" id="XP_013017423.1">
    <property type="nucleotide sequence ID" value="XM_013161969.1"/>
</dbReference>
<dbReference type="PANTHER" id="PTHR36853">
    <property type="entry name" value="EXPRESSED PROTEIN"/>
    <property type="match status" value="1"/>
</dbReference>
<dbReference type="GO" id="GO:0016192">
    <property type="term" value="P:vesicle-mediated transport"/>
    <property type="evidence" value="ECO:0007669"/>
    <property type="project" value="EnsemblFungi"/>
</dbReference>
<evidence type="ECO:0000259" key="4">
    <source>
        <dbReference type="Pfam" id="PF21656"/>
    </source>
</evidence>
<dbReference type="EMBL" id="KE503206">
    <property type="protein sequence ID" value="EPX74270.1"/>
    <property type="molecule type" value="Genomic_DNA"/>
</dbReference>
<feature type="domain" description="Vacuolar sorting protein Vps3844 N-terminal" evidence="4">
    <location>
        <begin position="46"/>
        <end position="140"/>
    </location>
</feature>
<accession>S9R7Q7</accession>
<feature type="transmembrane region" description="Helical" evidence="1">
    <location>
        <begin position="388"/>
        <end position="408"/>
    </location>
</feature>
<keyword evidence="2" id="KW-0732">Signal</keyword>
<feature type="signal peptide" evidence="2">
    <location>
        <begin position="1"/>
        <end position="25"/>
    </location>
</feature>
<dbReference type="Proteomes" id="UP000016088">
    <property type="component" value="Unassembled WGS sequence"/>
</dbReference>
<dbReference type="PROSITE" id="PS51257">
    <property type="entry name" value="PROKAR_LIPOPROTEIN"/>
    <property type="match status" value="1"/>
</dbReference>
<dbReference type="OMA" id="KTTKWAG"/>
<organism evidence="5 6">
    <name type="scientific">Schizosaccharomyces octosporus (strain yFS286)</name>
    <name type="common">Fission yeast</name>
    <name type="synonym">Octosporomyces octosporus</name>
    <dbReference type="NCBI Taxonomy" id="483514"/>
    <lineage>
        <taxon>Eukaryota</taxon>
        <taxon>Fungi</taxon>
        <taxon>Dikarya</taxon>
        <taxon>Ascomycota</taxon>
        <taxon>Taphrinomycotina</taxon>
        <taxon>Schizosaccharomycetes</taxon>
        <taxon>Schizosaccharomycetales</taxon>
        <taxon>Schizosaccharomycetaceae</taxon>
        <taxon>Schizosaccharomyces</taxon>
    </lineage>
</organism>
<reference evidence="5 6" key="1">
    <citation type="journal article" date="2011" name="Science">
        <title>Comparative functional genomics of the fission yeasts.</title>
        <authorList>
            <person name="Rhind N."/>
            <person name="Chen Z."/>
            <person name="Yassour M."/>
            <person name="Thompson D.A."/>
            <person name="Haas B.J."/>
            <person name="Habib N."/>
            <person name="Wapinski I."/>
            <person name="Roy S."/>
            <person name="Lin M.F."/>
            <person name="Heiman D.I."/>
            <person name="Young S.K."/>
            <person name="Furuya K."/>
            <person name="Guo Y."/>
            <person name="Pidoux A."/>
            <person name="Chen H.M."/>
            <person name="Robbertse B."/>
            <person name="Goldberg J.M."/>
            <person name="Aoki K."/>
            <person name="Bayne E.H."/>
            <person name="Berlin A.M."/>
            <person name="Desjardins C.A."/>
            <person name="Dobbs E."/>
            <person name="Dukaj L."/>
            <person name="Fan L."/>
            <person name="FitzGerald M.G."/>
            <person name="French C."/>
            <person name="Gujja S."/>
            <person name="Hansen K."/>
            <person name="Keifenheim D."/>
            <person name="Levin J.Z."/>
            <person name="Mosher R.A."/>
            <person name="Mueller C.A."/>
            <person name="Pfiffner J."/>
            <person name="Priest M."/>
            <person name="Russ C."/>
            <person name="Smialowska A."/>
            <person name="Swoboda P."/>
            <person name="Sykes S.M."/>
            <person name="Vaughn M."/>
            <person name="Vengrova S."/>
            <person name="Yoder R."/>
            <person name="Zeng Q."/>
            <person name="Allshire R."/>
            <person name="Baulcombe D."/>
            <person name="Birren B.W."/>
            <person name="Brown W."/>
            <person name="Ekwall K."/>
            <person name="Kellis M."/>
            <person name="Leatherwood J."/>
            <person name="Levin H."/>
            <person name="Margalit H."/>
            <person name="Martienssen R."/>
            <person name="Nieduszynski C.A."/>
            <person name="Spatafora J.W."/>
            <person name="Friedman N."/>
            <person name="Dalgaard J.Z."/>
            <person name="Baumann P."/>
            <person name="Niki H."/>
            <person name="Regev A."/>
            <person name="Nusbaum C."/>
        </authorList>
    </citation>
    <scope>NUCLEOTIDE SEQUENCE [LARGE SCALE GENOMIC DNA]</scope>
    <source>
        <strain evidence="6">yFS286</strain>
    </source>
</reference>
<name>S9R7Q7_SCHOY</name>